<feature type="transmembrane region" description="Helical" evidence="1">
    <location>
        <begin position="216"/>
        <end position="234"/>
    </location>
</feature>
<organism evidence="2 3">
    <name type="scientific">Pseudoalteromonas rubra</name>
    <dbReference type="NCBI Taxonomy" id="43658"/>
    <lineage>
        <taxon>Bacteria</taxon>
        <taxon>Pseudomonadati</taxon>
        <taxon>Pseudomonadota</taxon>
        <taxon>Gammaproteobacteria</taxon>
        <taxon>Alteromonadales</taxon>
        <taxon>Pseudoalteromonadaceae</taxon>
        <taxon>Pseudoalteromonas</taxon>
    </lineage>
</organism>
<dbReference type="AlphaFoldDB" id="A0A5S3X805"/>
<dbReference type="EMBL" id="PNCJ01000002">
    <property type="protein sequence ID" value="TMP40005.1"/>
    <property type="molecule type" value="Genomic_DNA"/>
</dbReference>
<keyword evidence="1" id="KW-1133">Transmembrane helix</keyword>
<gene>
    <name evidence="2" type="ORF">CWB98_00335</name>
</gene>
<feature type="transmembrane region" description="Helical" evidence="1">
    <location>
        <begin position="9"/>
        <end position="27"/>
    </location>
</feature>
<dbReference type="OrthoDB" id="5916863at2"/>
<reference evidence="2 3" key="1">
    <citation type="submission" date="2018-01" db="EMBL/GenBank/DDBJ databases">
        <authorList>
            <person name="Paulsen S."/>
            <person name="Gram L.K."/>
        </authorList>
    </citation>
    <scope>NUCLEOTIDE SEQUENCE [LARGE SCALE GENOMIC DNA]</scope>
    <source>
        <strain evidence="2 3">S2599</strain>
    </source>
</reference>
<proteinExistence type="predicted"/>
<keyword evidence="1" id="KW-0472">Membrane</keyword>
<keyword evidence="1" id="KW-0812">Transmembrane</keyword>
<evidence type="ECO:0000256" key="1">
    <source>
        <dbReference type="SAM" id="Phobius"/>
    </source>
</evidence>
<protein>
    <recommendedName>
        <fullName evidence="4">Beta-carotene 15,15'-monooxygenase</fullName>
    </recommendedName>
</protein>
<evidence type="ECO:0000313" key="3">
    <source>
        <dbReference type="Proteomes" id="UP000306719"/>
    </source>
</evidence>
<reference evidence="3" key="2">
    <citation type="submission" date="2019-06" db="EMBL/GenBank/DDBJ databases">
        <title>Co-occurence of chitin degradation, pigmentation and bioactivity in marine Pseudoalteromonas.</title>
        <authorList>
            <person name="Sonnenschein E.C."/>
            <person name="Bech P.K."/>
        </authorList>
    </citation>
    <scope>NUCLEOTIDE SEQUENCE [LARGE SCALE GENOMIC DNA]</scope>
    <source>
        <strain evidence="3">S2599</strain>
    </source>
</reference>
<dbReference type="Proteomes" id="UP000306719">
    <property type="component" value="Unassembled WGS sequence"/>
</dbReference>
<name>A0A5S3X805_9GAMM</name>
<evidence type="ECO:0000313" key="2">
    <source>
        <dbReference type="EMBL" id="TMP40005.1"/>
    </source>
</evidence>
<feature type="transmembrane region" description="Helical" evidence="1">
    <location>
        <begin position="100"/>
        <end position="121"/>
    </location>
</feature>
<accession>A0A5S3X805</accession>
<comment type="caution">
    <text evidence="2">The sequence shown here is derived from an EMBL/GenBank/DDBJ whole genome shotgun (WGS) entry which is preliminary data.</text>
</comment>
<feature type="transmembrane region" description="Helical" evidence="1">
    <location>
        <begin position="66"/>
        <end position="84"/>
    </location>
</feature>
<feature type="transmembrane region" description="Helical" evidence="1">
    <location>
        <begin position="39"/>
        <end position="59"/>
    </location>
</feature>
<feature type="transmembrane region" description="Helical" evidence="1">
    <location>
        <begin position="191"/>
        <end position="210"/>
    </location>
</feature>
<evidence type="ECO:0008006" key="4">
    <source>
        <dbReference type="Google" id="ProtNLM"/>
    </source>
</evidence>
<sequence>MNDSIKSKIPLLFLLSVSISWGFYYRSDSWLNDYGHANFEWLFLLDALLVLPIVCFMCVKNNKQATLKAVVLVCLAIWVASYIIPEQNKLLLNYLESGRYLVMAAILALEVAAVMTVYFSIKVAIGKDEDPDISIDSSVKRYLGDTVLAKIFSFETRMWTFAFFAKRIKAGSFNGRQHFTYHQKDGAKSNLLGFIFLIALEIPLTHLFLHFVWSPLGANVITLLTLASLVFFVAEYRAVSRRPVSLIANDLVIRYGLYNSLIIPLNNIANVQPHDEYVARAQHIKRYNYSGNPNVKIELKVPQAAVEYIFIGLDNPDQFISAVVDSASLAPQCNN</sequence>